<dbReference type="SUPFAM" id="SSF51246">
    <property type="entry name" value="Rudiment single hybrid motif"/>
    <property type="match status" value="1"/>
</dbReference>
<dbReference type="InterPro" id="IPR020560">
    <property type="entry name" value="PRibGlycinamide_synth_C-dom"/>
</dbReference>
<dbReference type="NCBIfam" id="TIGR00877">
    <property type="entry name" value="purD"/>
    <property type="match status" value="1"/>
</dbReference>
<keyword evidence="7 12" id="KW-0658">Purine biosynthesis</keyword>
<protein>
    <recommendedName>
        <fullName evidence="4 12">Phosphoribosylamine--glycine ligase</fullName>
        <ecNumber evidence="4 12">6.3.4.13</ecNumber>
    </recommendedName>
    <alternativeName>
        <fullName evidence="12">GARS</fullName>
    </alternativeName>
    <alternativeName>
        <fullName evidence="10 12">Glycinamide ribonucleotide synthetase</fullName>
    </alternativeName>
    <alternativeName>
        <fullName evidence="11 12">Phosphoribosylglycinamide synthetase</fullName>
    </alternativeName>
</protein>
<dbReference type="PROSITE" id="PS00184">
    <property type="entry name" value="GARS"/>
    <property type="match status" value="1"/>
</dbReference>
<dbReference type="PANTHER" id="PTHR43472:SF1">
    <property type="entry name" value="PHOSPHORIBOSYLAMINE--GLYCINE LIGASE, CHLOROPLASTIC"/>
    <property type="match status" value="1"/>
</dbReference>
<proteinExistence type="inferred from homology"/>
<evidence type="ECO:0000256" key="4">
    <source>
        <dbReference type="ARBA" id="ARBA00013255"/>
    </source>
</evidence>
<dbReference type="Gene3D" id="3.40.50.20">
    <property type="match status" value="1"/>
</dbReference>
<dbReference type="InterPro" id="IPR011054">
    <property type="entry name" value="Rudment_hybrid_motif"/>
</dbReference>
<dbReference type="GO" id="GO:0004637">
    <property type="term" value="F:phosphoribosylamine-glycine ligase activity"/>
    <property type="evidence" value="ECO:0007669"/>
    <property type="project" value="UniProtKB-EC"/>
</dbReference>
<comment type="similarity">
    <text evidence="9 12">Belongs to the GARS family.</text>
</comment>
<dbReference type="Gene3D" id="3.30.1490.20">
    <property type="entry name" value="ATP-grasp fold, A domain"/>
    <property type="match status" value="1"/>
</dbReference>
<keyword evidence="5 12" id="KW-0436">Ligase</keyword>
<organism evidence="15 16">
    <name type="scientific">Citrobacter sedlakii</name>
    <dbReference type="NCBI Taxonomy" id="67826"/>
    <lineage>
        <taxon>Bacteria</taxon>
        <taxon>Pseudomonadati</taxon>
        <taxon>Pseudomonadota</taxon>
        <taxon>Gammaproteobacteria</taxon>
        <taxon>Enterobacterales</taxon>
        <taxon>Enterobacteriaceae</taxon>
        <taxon>Citrobacter</taxon>
        <taxon>Citrobacter freundii complex</taxon>
    </lineage>
</organism>
<evidence type="ECO:0000256" key="12">
    <source>
        <dbReference type="HAMAP-Rule" id="MF_00138"/>
    </source>
</evidence>
<evidence type="ECO:0000256" key="10">
    <source>
        <dbReference type="ARBA" id="ARBA00042242"/>
    </source>
</evidence>
<evidence type="ECO:0000256" key="2">
    <source>
        <dbReference type="ARBA" id="ARBA00001946"/>
    </source>
</evidence>
<comment type="pathway">
    <text evidence="3 12">Purine metabolism; IMP biosynthesis via de novo pathway; N(1)-(5-phospho-D-ribosyl)glycinamide from 5-phospho-alpha-D-ribose 1-diphosphate: step 2/2.</text>
</comment>
<evidence type="ECO:0000256" key="11">
    <source>
        <dbReference type="ARBA" id="ARBA00042864"/>
    </source>
</evidence>
<dbReference type="PANTHER" id="PTHR43472">
    <property type="entry name" value="PHOSPHORIBOSYLAMINE--GLYCINE LIGASE"/>
    <property type="match status" value="1"/>
</dbReference>
<accession>A0ABS0ZZC2</accession>
<evidence type="ECO:0000256" key="3">
    <source>
        <dbReference type="ARBA" id="ARBA00005174"/>
    </source>
</evidence>
<dbReference type="InterPro" id="IPR013815">
    <property type="entry name" value="ATP_grasp_subdomain_1"/>
</dbReference>
<dbReference type="InterPro" id="IPR020559">
    <property type="entry name" value="PRibGlycinamide_synth_CS"/>
</dbReference>
<dbReference type="InterPro" id="IPR011761">
    <property type="entry name" value="ATP-grasp"/>
</dbReference>
<keyword evidence="8 13" id="KW-0067">ATP-binding</keyword>
<dbReference type="Pfam" id="PF01071">
    <property type="entry name" value="GARS_A"/>
    <property type="match status" value="1"/>
</dbReference>
<dbReference type="EMBL" id="JADWND010000020">
    <property type="protein sequence ID" value="MBJ8383714.1"/>
    <property type="molecule type" value="Genomic_DNA"/>
</dbReference>
<dbReference type="Pfam" id="PF02843">
    <property type="entry name" value="GARS_C"/>
    <property type="match status" value="1"/>
</dbReference>
<reference evidence="15 16" key="1">
    <citation type="submission" date="2020-11" db="EMBL/GenBank/DDBJ databases">
        <title>Enhanced detection system for hospital associated transmission using whole genome sequencing surveillance.</title>
        <authorList>
            <person name="Harrison L.H."/>
            <person name="Van Tyne D."/>
            <person name="Marsh J.W."/>
            <person name="Griffith M.P."/>
            <person name="Snyder D.J."/>
            <person name="Cooper V.S."/>
            <person name="Mustapha M."/>
        </authorList>
    </citation>
    <scope>NUCLEOTIDE SEQUENCE [LARGE SCALE GENOMIC DNA]</scope>
    <source>
        <strain evidence="15 16">CB00117</strain>
    </source>
</reference>
<dbReference type="InterPro" id="IPR000115">
    <property type="entry name" value="PRibGlycinamide_synth"/>
</dbReference>
<dbReference type="SUPFAM" id="SSF56059">
    <property type="entry name" value="Glutathione synthetase ATP-binding domain-like"/>
    <property type="match status" value="1"/>
</dbReference>
<dbReference type="RefSeq" id="WP_200036099.1">
    <property type="nucleotide sequence ID" value="NZ_JADWND010000020.1"/>
</dbReference>
<evidence type="ECO:0000256" key="13">
    <source>
        <dbReference type="PROSITE-ProRule" id="PRU00409"/>
    </source>
</evidence>
<dbReference type="EC" id="6.3.4.13" evidence="4 12"/>
<evidence type="ECO:0000256" key="5">
    <source>
        <dbReference type="ARBA" id="ARBA00022598"/>
    </source>
</evidence>
<evidence type="ECO:0000256" key="1">
    <source>
        <dbReference type="ARBA" id="ARBA00001936"/>
    </source>
</evidence>
<comment type="caution">
    <text evidence="15">The sequence shown here is derived from an EMBL/GenBank/DDBJ whole genome shotgun (WGS) entry which is preliminary data.</text>
</comment>
<dbReference type="Proteomes" id="UP000746649">
    <property type="component" value="Unassembled WGS sequence"/>
</dbReference>
<comment type="cofactor">
    <cofactor evidence="2">
        <name>Mg(2+)</name>
        <dbReference type="ChEBI" id="CHEBI:18420"/>
    </cofactor>
</comment>
<feature type="domain" description="ATP-grasp" evidence="14">
    <location>
        <begin position="109"/>
        <end position="316"/>
    </location>
</feature>
<evidence type="ECO:0000256" key="8">
    <source>
        <dbReference type="ARBA" id="ARBA00022840"/>
    </source>
</evidence>
<name>A0ABS0ZZC2_9ENTR</name>
<dbReference type="Gene3D" id="3.30.470.20">
    <property type="entry name" value="ATP-grasp fold, B domain"/>
    <property type="match status" value="1"/>
</dbReference>
<dbReference type="SUPFAM" id="SSF52440">
    <property type="entry name" value="PreATP-grasp domain"/>
    <property type="match status" value="1"/>
</dbReference>
<keyword evidence="16" id="KW-1185">Reference proteome</keyword>
<sequence length="429" mass="45940">MKVLVIGNGGREHALAWKAAQSPKVETVYVAPGNAGTALEPTLQNVAISATDIPALLNFAQSEKIDLTIVGPEAPLVMGVVDTFRAAGLKIFGPTEGAAQLEGSKAFTKDFLARHHIPTAEYQNFTDVEPALAYLREKGAPIVIKADGLAAGKGVIVAMTLEEAEAAVQDMLAGNAFGDAGHRIVIEEFLDGEEASFIVMVDGEHVLPMATSQDHKRVGDGDTGLNTGGMGAYSPAPVVTNDVHQRTMERIIWPTVKGMAAEGNTYTGFLYAGLMIDKQGNPKVIEFNCRFGDPETQPIMLRMKSDLVELCLAACEGKLDAQKSEWDKRASLGVVMAAGGYPGDYRNGDVIHGLPLEDVADGKVFHAGTKLADDEQVVTSGGRVLCVTALGDTVAEAQKRAYALMTDIRWDDCFCRHDIGWRAIEREQN</sequence>
<dbReference type="SMART" id="SM01209">
    <property type="entry name" value="GARS_A"/>
    <property type="match status" value="1"/>
</dbReference>
<comment type="catalytic activity">
    <reaction evidence="12">
        <text>5-phospho-beta-D-ribosylamine + glycine + ATP = N(1)-(5-phospho-beta-D-ribosyl)glycinamide + ADP + phosphate + H(+)</text>
        <dbReference type="Rhea" id="RHEA:17453"/>
        <dbReference type="ChEBI" id="CHEBI:15378"/>
        <dbReference type="ChEBI" id="CHEBI:30616"/>
        <dbReference type="ChEBI" id="CHEBI:43474"/>
        <dbReference type="ChEBI" id="CHEBI:57305"/>
        <dbReference type="ChEBI" id="CHEBI:58681"/>
        <dbReference type="ChEBI" id="CHEBI:143788"/>
        <dbReference type="ChEBI" id="CHEBI:456216"/>
        <dbReference type="EC" id="6.3.4.13"/>
    </reaction>
</comment>
<dbReference type="SMART" id="SM01210">
    <property type="entry name" value="GARS_C"/>
    <property type="match status" value="1"/>
</dbReference>
<dbReference type="InterPro" id="IPR020562">
    <property type="entry name" value="PRibGlycinamide_synth_N"/>
</dbReference>
<evidence type="ECO:0000256" key="9">
    <source>
        <dbReference type="ARBA" id="ARBA00038345"/>
    </source>
</evidence>
<dbReference type="Pfam" id="PF02844">
    <property type="entry name" value="GARS_N"/>
    <property type="match status" value="1"/>
</dbReference>
<evidence type="ECO:0000256" key="7">
    <source>
        <dbReference type="ARBA" id="ARBA00022755"/>
    </source>
</evidence>
<gene>
    <name evidence="12 15" type="primary">purD</name>
    <name evidence="15" type="ORF">I6M88_22530</name>
</gene>
<dbReference type="InterPro" id="IPR016185">
    <property type="entry name" value="PreATP-grasp_dom_sf"/>
</dbReference>
<dbReference type="InterPro" id="IPR020561">
    <property type="entry name" value="PRibGlycinamid_synth_ATP-grasp"/>
</dbReference>
<dbReference type="Gene3D" id="3.90.600.10">
    <property type="entry name" value="Phosphoribosylglycinamide synthetase, C-terminal domain"/>
    <property type="match status" value="1"/>
</dbReference>
<keyword evidence="6 13" id="KW-0547">Nucleotide-binding</keyword>
<dbReference type="HAMAP" id="MF_00138">
    <property type="entry name" value="GARS"/>
    <property type="match status" value="1"/>
</dbReference>
<evidence type="ECO:0000313" key="15">
    <source>
        <dbReference type="EMBL" id="MBJ8383714.1"/>
    </source>
</evidence>
<evidence type="ECO:0000313" key="16">
    <source>
        <dbReference type="Proteomes" id="UP000746649"/>
    </source>
</evidence>
<evidence type="ECO:0000259" key="14">
    <source>
        <dbReference type="PROSITE" id="PS50975"/>
    </source>
</evidence>
<dbReference type="PROSITE" id="PS50975">
    <property type="entry name" value="ATP_GRASP"/>
    <property type="match status" value="1"/>
</dbReference>
<evidence type="ECO:0000256" key="6">
    <source>
        <dbReference type="ARBA" id="ARBA00022741"/>
    </source>
</evidence>
<comment type="cofactor">
    <cofactor evidence="1">
        <name>Mn(2+)</name>
        <dbReference type="ChEBI" id="CHEBI:29035"/>
    </cofactor>
</comment>
<dbReference type="InterPro" id="IPR037123">
    <property type="entry name" value="PRibGlycinamide_synth_C_sf"/>
</dbReference>